<protein>
    <submittedName>
        <fullName evidence="1">Uncharacterized protein</fullName>
    </submittedName>
</protein>
<sequence length="90" mass="10111">MSNCLETTLAAHYKSSEQANGTHAAQITSKEATRSGHALRLLIWFAKDQGMVQKIFDKLRSFLEKPLDLGVMLKNCKEVKNQRDHAPLAE</sequence>
<proteinExistence type="predicted"/>
<reference evidence="1" key="1">
    <citation type="journal article" date="2013" name="Nature">
        <title>Draft genome of the wheat A-genome progenitor Triticum urartu.</title>
        <authorList>
            <person name="Ling H.Q."/>
            <person name="Zhao S."/>
            <person name="Liu D."/>
            <person name="Wang J."/>
            <person name="Sun H."/>
            <person name="Zhang C."/>
            <person name="Fan H."/>
            <person name="Li D."/>
            <person name="Dong L."/>
            <person name="Tao Y."/>
            <person name="Gao C."/>
            <person name="Wu H."/>
            <person name="Li Y."/>
            <person name="Cui Y."/>
            <person name="Guo X."/>
            <person name="Zheng S."/>
            <person name="Wang B."/>
            <person name="Yu K."/>
            <person name="Liang Q."/>
            <person name="Yang W."/>
            <person name="Lou X."/>
            <person name="Chen J."/>
            <person name="Feng M."/>
            <person name="Jian J."/>
            <person name="Zhang X."/>
            <person name="Luo G."/>
            <person name="Jiang Y."/>
            <person name="Liu J."/>
            <person name="Wang Z."/>
            <person name="Sha Y."/>
            <person name="Zhang B."/>
            <person name="Wu H."/>
            <person name="Tang D."/>
            <person name="Shen Q."/>
            <person name="Xue P."/>
            <person name="Zou S."/>
            <person name="Wang X."/>
            <person name="Liu X."/>
            <person name="Wang F."/>
            <person name="Yang Y."/>
            <person name="An X."/>
            <person name="Dong Z."/>
            <person name="Zhang K."/>
            <person name="Zhang X."/>
            <person name="Luo M.C."/>
            <person name="Dvorak J."/>
            <person name="Tong Y."/>
            <person name="Wang J."/>
            <person name="Yang H."/>
            <person name="Li Z."/>
            <person name="Wang D."/>
            <person name="Zhang A."/>
            <person name="Wang J."/>
        </authorList>
    </citation>
    <scope>NUCLEOTIDE SEQUENCE</scope>
</reference>
<evidence type="ECO:0000313" key="1">
    <source>
        <dbReference type="EMBL" id="EMS56024.1"/>
    </source>
</evidence>
<name>M8A6I8_TRIUA</name>
<accession>M8A6I8</accession>
<gene>
    <name evidence="1" type="ORF">TRIUR3_33619</name>
</gene>
<dbReference type="EMBL" id="KD163909">
    <property type="protein sequence ID" value="EMS56024.1"/>
    <property type="molecule type" value="Genomic_DNA"/>
</dbReference>
<dbReference type="AlphaFoldDB" id="M8A6I8"/>
<organism evidence="1">
    <name type="scientific">Triticum urartu</name>
    <name type="common">Red wild einkorn</name>
    <name type="synonym">Crithodium urartu</name>
    <dbReference type="NCBI Taxonomy" id="4572"/>
    <lineage>
        <taxon>Eukaryota</taxon>
        <taxon>Viridiplantae</taxon>
        <taxon>Streptophyta</taxon>
        <taxon>Embryophyta</taxon>
        <taxon>Tracheophyta</taxon>
        <taxon>Spermatophyta</taxon>
        <taxon>Magnoliopsida</taxon>
        <taxon>Liliopsida</taxon>
        <taxon>Poales</taxon>
        <taxon>Poaceae</taxon>
        <taxon>BOP clade</taxon>
        <taxon>Pooideae</taxon>
        <taxon>Triticodae</taxon>
        <taxon>Triticeae</taxon>
        <taxon>Triticinae</taxon>
        <taxon>Triticum</taxon>
    </lineage>
</organism>